<dbReference type="EMBL" id="AXZG01000041">
    <property type="protein sequence ID" value="ERT66101.1"/>
    <property type="molecule type" value="Genomic_DNA"/>
</dbReference>
<organism evidence="2 3">
    <name type="scientific">Rothia aeria F0184</name>
    <dbReference type="NCBI Taxonomy" id="888019"/>
    <lineage>
        <taxon>Bacteria</taxon>
        <taxon>Bacillati</taxon>
        <taxon>Actinomycetota</taxon>
        <taxon>Actinomycetes</taxon>
        <taxon>Micrococcales</taxon>
        <taxon>Micrococcaceae</taxon>
        <taxon>Rothia</taxon>
    </lineage>
</organism>
<dbReference type="AlphaFoldDB" id="U7V3J4"/>
<gene>
    <name evidence="2" type="ORF">HMPREF0742_01331</name>
</gene>
<name>U7V3J4_9MICC</name>
<accession>U7V3J4</accession>
<comment type="caution">
    <text evidence="2">The sequence shown here is derived from an EMBL/GenBank/DDBJ whole genome shotgun (WGS) entry which is preliminary data.</text>
</comment>
<protein>
    <submittedName>
        <fullName evidence="2">Uncharacterized protein</fullName>
    </submittedName>
</protein>
<dbReference type="Proteomes" id="UP000017174">
    <property type="component" value="Unassembled WGS sequence"/>
</dbReference>
<proteinExistence type="predicted"/>
<reference evidence="2 3" key="1">
    <citation type="submission" date="2013-08" db="EMBL/GenBank/DDBJ databases">
        <authorList>
            <person name="Weinstock G."/>
            <person name="Sodergren E."/>
            <person name="Wylie T."/>
            <person name="Fulton L."/>
            <person name="Fulton R."/>
            <person name="Fronick C."/>
            <person name="O'Laughlin M."/>
            <person name="Godfrey J."/>
            <person name="Miner T."/>
            <person name="Herter B."/>
            <person name="Appelbaum E."/>
            <person name="Cordes M."/>
            <person name="Lek S."/>
            <person name="Wollam A."/>
            <person name="Pepin K.H."/>
            <person name="Palsikar V.B."/>
            <person name="Mitreva M."/>
            <person name="Wilson R.K."/>
        </authorList>
    </citation>
    <scope>NUCLEOTIDE SEQUENCE [LARGE SCALE GENOMIC DNA]</scope>
    <source>
        <strain evidence="2 3">F0184</strain>
    </source>
</reference>
<evidence type="ECO:0000313" key="2">
    <source>
        <dbReference type="EMBL" id="ERT66101.1"/>
    </source>
</evidence>
<sequence length="52" mass="5971">MAPSGPPQPSGYDQLNRRRNLITRPIKDSQPNRYRTQERLVPWDTPGSASTY</sequence>
<evidence type="ECO:0000256" key="1">
    <source>
        <dbReference type="SAM" id="MobiDB-lite"/>
    </source>
</evidence>
<feature type="region of interest" description="Disordered" evidence="1">
    <location>
        <begin position="1"/>
        <end position="52"/>
    </location>
</feature>
<dbReference type="HOGENOM" id="CLU_3084369_0_0_11"/>
<evidence type="ECO:0000313" key="3">
    <source>
        <dbReference type="Proteomes" id="UP000017174"/>
    </source>
</evidence>